<proteinExistence type="predicted"/>
<dbReference type="GO" id="GO:0016829">
    <property type="term" value="F:lyase activity"/>
    <property type="evidence" value="ECO:0007669"/>
    <property type="project" value="UniProtKB-KW"/>
</dbReference>
<organism evidence="3">
    <name type="scientific">Rhodopirellula baltica SWK14</name>
    <dbReference type="NCBI Taxonomy" id="993516"/>
    <lineage>
        <taxon>Bacteria</taxon>
        <taxon>Pseudomonadati</taxon>
        <taxon>Planctomycetota</taxon>
        <taxon>Planctomycetia</taxon>
        <taxon>Pirellulales</taxon>
        <taxon>Pirellulaceae</taxon>
        <taxon>Rhodopirellula</taxon>
    </lineage>
</organism>
<evidence type="ECO:0000259" key="2">
    <source>
        <dbReference type="Pfam" id="PF08787"/>
    </source>
</evidence>
<keyword evidence="3" id="KW-0456">Lyase</keyword>
<evidence type="ECO:0000256" key="1">
    <source>
        <dbReference type="SAM" id="SignalP"/>
    </source>
</evidence>
<feature type="chain" id="PRO_5003972312" evidence="1">
    <location>
        <begin position="19"/>
        <end position="243"/>
    </location>
</feature>
<dbReference type="PATRIC" id="fig|993516.3.peg.3452"/>
<protein>
    <submittedName>
        <fullName evidence="3">Alginate lyase</fullName>
    </submittedName>
</protein>
<dbReference type="RefSeq" id="WP_007338181.1">
    <property type="nucleotide sequence ID" value="NZ_AMWG01000090.1"/>
</dbReference>
<gene>
    <name evidence="3" type="ORF">RBSWK_03243</name>
</gene>
<dbReference type="InterPro" id="IPR013320">
    <property type="entry name" value="ConA-like_dom_sf"/>
</dbReference>
<dbReference type="AlphaFoldDB" id="L7CI85"/>
<feature type="domain" description="Alginate lyase 2" evidence="2">
    <location>
        <begin position="26"/>
        <end position="236"/>
    </location>
</feature>
<dbReference type="EMBL" id="AMWG01000090">
    <property type="protein sequence ID" value="ELP32786.1"/>
    <property type="molecule type" value="Genomic_DNA"/>
</dbReference>
<accession>L7CI85</accession>
<keyword evidence="1" id="KW-0732">Signal</keyword>
<evidence type="ECO:0000313" key="3">
    <source>
        <dbReference type="EMBL" id="ELP32786.1"/>
    </source>
</evidence>
<name>L7CI85_RHOBT</name>
<dbReference type="InterPro" id="IPR014895">
    <property type="entry name" value="Alginate_lyase_2"/>
</dbReference>
<dbReference type="SUPFAM" id="SSF49899">
    <property type="entry name" value="Concanavalin A-like lectins/glucanases"/>
    <property type="match status" value="1"/>
</dbReference>
<comment type="caution">
    <text evidence="3">The sequence shown here is derived from an EMBL/GenBank/DDBJ whole genome shotgun (WGS) entry which is preliminary data.</text>
</comment>
<reference evidence="3" key="1">
    <citation type="submission" date="2012-10" db="EMBL/GenBank/DDBJ databases">
        <title>Draft genome sequences of three Rhodopirellula baltica strains WH47, SWK14 and SH28.</title>
        <authorList>
            <person name="Richter M."/>
            <person name="Richter-Heitmann T."/>
            <person name="Frank C."/>
            <person name="Harder J."/>
            <person name="Glockner F.O."/>
        </authorList>
    </citation>
    <scope>NUCLEOTIDE SEQUENCE</scope>
    <source>
        <strain evidence="3">SWK14</strain>
    </source>
</reference>
<sequence length="243" mass="27549">MRLLLTACLIVISLPTVVAETPADVLDFSRWRLTLPTESDKRGSPSEIRQPELASFSHPEHFHVRDQAGVVFRAHCGGATTKGSSFPRCELREMAPDEVNRADWSTDDKTIHTMTVRVAITATPRKKKHVVCAQIHDADDDLMMVRLEGEKLFIERNEVGEVMMERHYQLGTEFELKIEAGKGHVRVFYNGEEKMNWKVSRDGCYFKAGCYTQSNLKKGDDADSYGEVVISMLQLDEINTEDQ</sequence>
<dbReference type="Proteomes" id="UP000010959">
    <property type="component" value="Unassembled WGS sequence"/>
</dbReference>
<reference evidence="3" key="2">
    <citation type="journal article" date="2013" name="Mar. Genomics">
        <title>Expression of sulfatases in Rhodopirellula baltica and the diversity of sulfatases in the genus Rhodopirellula.</title>
        <authorList>
            <person name="Wegner C.E."/>
            <person name="Richter-Heitmann T."/>
            <person name="Klindworth A."/>
            <person name="Klockow C."/>
            <person name="Richter M."/>
            <person name="Achstetter T."/>
            <person name="Glockner F.O."/>
            <person name="Harder J."/>
        </authorList>
    </citation>
    <scope>NUCLEOTIDE SEQUENCE [LARGE SCALE GENOMIC DNA]</scope>
    <source>
        <strain evidence="3">SWK14</strain>
    </source>
</reference>
<dbReference type="Pfam" id="PF08787">
    <property type="entry name" value="Alginate_lyase2"/>
    <property type="match status" value="1"/>
</dbReference>
<feature type="signal peptide" evidence="1">
    <location>
        <begin position="1"/>
        <end position="18"/>
    </location>
</feature>
<dbReference type="Gene3D" id="2.60.120.200">
    <property type="match status" value="1"/>
</dbReference>